<dbReference type="Gene3D" id="3.90.1200.10">
    <property type="match status" value="1"/>
</dbReference>
<organism evidence="2 3">
    <name type="scientific">Promicromonospora soli</name>
    <dbReference type="NCBI Taxonomy" id="2035533"/>
    <lineage>
        <taxon>Bacteria</taxon>
        <taxon>Bacillati</taxon>
        <taxon>Actinomycetota</taxon>
        <taxon>Actinomycetes</taxon>
        <taxon>Micrococcales</taxon>
        <taxon>Promicromonosporaceae</taxon>
        <taxon>Promicromonospora</taxon>
    </lineage>
</organism>
<sequence>MKGPFHALTAPQRKRVDEWLPGAVIERDLSWGLVETTVFLARSADGDRVVVKAGGLDDHHLAREIRAHLEWLGPWTRARRAPVLLHHDAEANLLVTRYLPGELVLGTPQADDPEVYRQAGRLLAMLHAQHTVQDAEWEEREIARSLHWLDQPHQIASDVAARLEALLQEFPTPPATLVPTHGDWHPRNWLVHESTVFAIDFGRAGLRPAYTDLTRMAANEFDRDPGLEAAFLAGYGPDPREAETWFRVKVREAIGTAVWAYQVGDEDFERLGHRMIADVLAEADRQA</sequence>
<evidence type="ECO:0000313" key="2">
    <source>
        <dbReference type="EMBL" id="GHH75011.1"/>
    </source>
</evidence>
<keyword evidence="3" id="KW-1185">Reference proteome</keyword>
<accession>A0A919KX25</accession>
<dbReference type="SUPFAM" id="SSF56112">
    <property type="entry name" value="Protein kinase-like (PK-like)"/>
    <property type="match status" value="1"/>
</dbReference>
<name>A0A919KX25_9MICO</name>
<dbReference type="AlphaFoldDB" id="A0A919KX25"/>
<protein>
    <recommendedName>
        <fullName evidence="1">Aminoglycoside phosphotransferase domain-containing protein</fullName>
    </recommendedName>
</protein>
<evidence type="ECO:0000259" key="1">
    <source>
        <dbReference type="Pfam" id="PF01636"/>
    </source>
</evidence>
<feature type="domain" description="Aminoglycoside phosphotransferase" evidence="1">
    <location>
        <begin position="36"/>
        <end position="243"/>
    </location>
</feature>
<reference evidence="2" key="2">
    <citation type="submission" date="2020-09" db="EMBL/GenBank/DDBJ databases">
        <authorList>
            <person name="Sun Q."/>
            <person name="Zhou Y."/>
        </authorList>
    </citation>
    <scope>NUCLEOTIDE SEQUENCE</scope>
    <source>
        <strain evidence="2">CGMCC 4.7398</strain>
    </source>
</reference>
<reference evidence="2" key="1">
    <citation type="journal article" date="2014" name="Int. J. Syst. Evol. Microbiol.">
        <title>Complete genome sequence of Corynebacterium casei LMG S-19264T (=DSM 44701T), isolated from a smear-ripened cheese.</title>
        <authorList>
            <consortium name="US DOE Joint Genome Institute (JGI-PGF)"/>
            <person name="Walter F."/>
            <person name="Albersmeier A."/>
            <person name="Kalinowski J."/>
            <person name="Ruckert C."/>
        </authorList>
    </citation>
    <scope>NUCLEOTIDE SEQUENCE</scope>
    <source>
        <strain evidence="2">CGMCC 4.7398</strain>
    </source>
</reference>
<evidence type="ECO:0000313" key="3">
    <source>
        <dbReference type="Proteomes" id="UP000627369"/>
    </source>
</evidence>
<dbReference type="Proteomes" id="UP000627369">
    <property type="component" value="Unassembled WGS sequence"/>
</dbReference>
<comment type="caution">
    <text evidence="2">The sequence shown here is derived from an EMBL/GenBank/DDBJ whole genome shotgun (WGS) entry which is preliminary data.</text>
</comment>
<proteinExistence type="predicted"/>
<dbReference type="Pfam" id="PF01636">
    <property type="entry name" value="APH"/>
    <property type="match status" value="1"/>
</dbReference>
<dbReference type="RefSeq" id="WP_189670088.1">
    <property type="nucleotide sequence ID" value="NZ_BNAS01000004.1"/>
</dbReference>
<dbReference type="EMBL" id="BNAS01000004">
    <property type="protein sequence ID" value="GHH75011.1"/>
    <property type="molecule type" value="Genomic_DNA"/>
</dbReference>
<dbReference type="InterPro" id="IPR002575">
    <property type="entry name" value="Aminoglycoside_PTrfase"/>
</dbReference>
<dbReference type="InterPro" id="IPR011009">
    <property type="entry name" value="Kinase-like_dom_sf"/>
</dbReference>
<gene>
    <name evidence="2" type="ORF">GCM10017772_30300</name>
</gene>